<dbReference type="RefSeq" id="WP_075706427.1">
    <property type="nucleotide sequence ID" value="NZ_MJMJ01000003.1"/>
</dbReference>
<dbReference type="InterPro" id="IPR022998">
    <property type="entry name" value="ThiamineP_synth_TenI"/>
</dbReference>
<dbReference type="FunFam" id="3.20.20.70:FF:000064">
    <property type="entry name" value="Thiamine-phosphate synthase"/>
    <property type="match status" value="1"/>
</dbReference>
<dbReference type="InterPro" id="IPR034291">
    <property type="entry name" value="TMP_synthase"/>
</dbReference>
<feature type="binding site" evidence="9">
    <location>
        <position position="363"/>
    </location>
    <ligand>
        <name>2-[(2R,5Z)-2-carboxy-4-methylthiazol-5(2H)-ylidene]ethyl phosphate</name>
        <dbReference type="ChEBI" id="CHEBI:62899"/>
    </ligand>
</feature>
<reference evidence="13 14" key="1">
    <citation type="submission" date="2016-09" db="EMBL/GenBank/DDBJ databases">
        <title>Genomic Taxonomy of the Vibrionaceae.</title>
        <authorList>
            <person name="Gonzalez-Castillo A."/>
            <person name="Gomez-Gil B."/>
            <person name="Enciso-Ibarra K."/>
        </authorList>
    </citation>
    <scope>NUCLEOTIDE SEQUENCE [LARGE SCALE GENOMIC DNA]</scope>
    <source>
        <strain evidence="13 14">CAIM 703</strain>
    </source>
</reference>
<evidence type="ECO:0000256" key="11">
    <source>
        <dbReference type="RuleBase" id="RU004253"/>
    </source>
</evidence>
<dbReference type="NCBIfam" id="NF008933">
    <property type="entry name" value="PRK12290.1"/>
    <property type="match status" value="1"/>
</dbReference>
<comment type="similarity">
    <text evidence="9 10">Belongs to the thiamine-phosphate synthase family.</text>
</comment>
<evidence type="ECO:0000259" key="12">
    <source>
        <dbReference type="Pfam" id="PF02581"/>
    </source>
</evidence>
<dbReference type="NCBIfam" id="TIGR00693">
    <property type="entry name" value="thiE"/>
    <property type="match status" value="1"/>
</dbReference>
<sequence length="417" mass="46860">MTVSILVPSSKIELTGEIQQALILAKQQGLAIGHIELGVSSTQYLLIQTEQSELVIGSDLWSCSSRDCDCYIEYHSDQLSHPIKSNTVYLGMRDGARWLDIWTHSQSVETRALAYMVESQPSEYDCHLAWIVALLSLDFPLEDSLTLARSKMNVSRETWPSDYQYFPQPVLEHKALGISVGWIASSFQQPFGNVDETQLGLYPVVDNVEWVEKLLKLGIKTIQLRVKDPNVPDLEQQIIDVIELGKRHQAQVFINDYWQLAVKHQAYGVHLGQEDLEVANISQLHRADIRLGLSTHGYYELLRIVQLKPSYIALGHIFPTTTKQMPSKPQGLVRLALYQALINTIPKVNTECQFGYPTVAIGGIDLTNAEQVWRCGVTSLAVVRALTQAESPQDVIRQFDDIMQSGVLSTEEVMDVN</sequence>
<dbReference type="GO" id="GO:0000287">
    <property type="term" value="F:magnesium ion binding"/>
    <property type="evidence" value="ECO:0007669"/>
    <property type="project" value="UniProtKB-UniRule"/>
</dbReference>
<comment type="cofactor">
    <cofactor evidence="9">
        <name>Mg(2+)</name>
        <dbReference type="ChEBI" id="CHEBI:18420"/>
    </cofactor>
    <text evidence="9">Binds 1 Mg(2+) ion per subunit.</text>
</comment>
<feature type="binding site" evidence="9">
    <location>
        <position position="294"/>
    </location>
    <ligand>
        <name>4-amino-2-methyl-5-(diphosphooxymethyl)pyrimidine</name>
        <dbReference type="ChEBI" id="CHEBI:57841"/>
    </ligand>
</feature>
<dbReference type="InterPro" id="IPR036206">
    <property type="entry name" value="ThiamineP_synth_sf"/>
</dbReference>
<comment type="catalytic activity">
    <reaction evidence="8 9 10">
        <text>2-[(2R,5Z)-2-carboxy-4-methylthiazol-5(2H)-ylidene]ethyl phosphate + 4-amino-2-methyl-5-(diphosphooxymethyl)pyrimidine + 2 H(+) = thiamine phosphate + CO2 + diphosphate</text>
        <dbReference type="Rhea" id="RHEA:47844"/>
        <dbReference type="ChEBI" id="CHEBI:15378"/>
        <dbReference type="ChEBI" id="CHEBI:16526"/>
        <dbReference type="ChEBI" id="CHEBI:33019"/>
        <dbReference type="ChEBI" id="CHEBI:37575"/>
        <dbReference type="ChEBI" id="CHEBI:57841"/>
        <dbReference type="ChEBI" id="CHEBI:62899"/>
        <dbReference type="EC" id="2.5.1.3"/>
    </reaction>
</comment>
<dbReference type="CDD" id="cd00564">
    <property type="entry name" value="TMP_TenI"/>
    <property type="match status" value="1"/>
</dbReference>
<dbReference type="EC" id="2.5.1.3" evidence="9"/>
<dbReference type="GO" id="GO:0005737">
    <property type="term" value="C:cytoplasm"/>
    <property type="evidence" value="ECO:0007669"/>
    <property type="project" value="TreeGrafter"/>
</dbReference>
<accession>A0A1Q9HNU7</accession>
<evidence type="ECO:0000256" key="7">
    <source>
        <dbReference type="ARBA" id="ARBA00047851"/>
    </source>
</evidence>
<dbReference type="InterPro" id="IPR013785">
    <property type="entry name" value="Aldolase_TIM"/>
</dbReference>
<dbReference type="NCBIfam" id="NF002904">
    <property type="entry name" value="PRK03512.1"/>
    <property type="match status" value="1"/>
</dbReference>
<dbReference type="PANTHER" id="PTHR20857:SF15">
    <property type="entry name" value="THIAMINE-PHOSPHATE SYNTHASE"/>
    <property type="match status" value="1"/>
</dbReference>
<comment type="caution">
    <text evidence="9">Lacks conserved residue(s) required for the propagation of feature annotation.</text>
</comment>
<evidence type="ECO:0000313" key="14">
    <source>
        <dbReference type="Proteomes" id="UP000186313"/>
    </source>
</evidence>
<name>A0A1Q9HNU7_9VIBR</name>
<dbReference type="GO" id="GO:0009229">
    <property type="term" value="P:thiamine diphosphate biosynthetic process"/>
    <property type="evidence" value="ECO:0007669"/>
    <property type="project" value="UniProtKB-UniRule"/>
</dbReference>
<dbReference type="HAMAP" id="MF_00097">
    <property type="entry name" value="TMP_synthase"/>
    <property type="match status" value="1"/>
</dbReference>
<feature type="binding site" evidence="9">
    <location>
        <position position="275"/>
    </location>
    <ligand>
        <name>Mg(2+)</name>
        <dbReference type="ChEBI" id="CHEBI:18420"/>
    </ligand>
</feature>
<dbReference type="GO" id="GO:0009228">
    <property type="term" value="P:thiamine biosynthetic process"/>
    <property type="evidence" value="ECO:0007669"/>
    <property type="project" value="UniProtKB-KW"/>
</dbReference>
<evidence type="ECO:0000256" key="9">
    <source>
        <dbReference type="HAMAP-Rule" id="MF_00097"/>
    </source>
</evidence>
<comment type="catalytic activity">
    <reaction evidence="6 9 10">
        <text>4-methyl-5-(2-phosphooxyethyl)-thiazole + 4-amino-2-methyl-5-(diphosphooxymethyl)pyrimidine + H(+) = thiamine phosphate + diphosphate</text>
        <dbReference type="Rhea" id="RHEA:22328"/>
        <dbReference type="ChEBI" id="CHEBI:15378"/>
        <dbReference type="ChEBI" id="CHEBI:33019"/>
        <dbReference type="ChEBI" id="CHEBI:37575"/>
        <dbReference type="ChEBI" id="CHEBI:57841"/>
        <dbReference type="ChEBI" id="CHEBI:58296"/>
        <dbReference type="EC" id="2.5.1.3"/>
    </reaction>
</comment>
<evidence type="ECO:0000313" key="13">
    <source>
        <dbReference type="EMBL" id="OLQ92499.1"/>
    </source>
</evidence>
<dbReference type="Proteomes" id="UP000186313">
    <property type="component" value="Unassembled WGS sequence"/>
</dbReference>
<feature type="binding site" evidence="9">
    <location>
        <begin position="320"/>
        <end position="322"/>
    </location>
    <ligand>
        <name>2-[(2R,5Z)-2-carboxy-4-methylthiazol-5(2H)-ylidene]ethyl phosphate</name>
        <dbReference type="ChEBI" id="CHEBI:62899"/>
    </ligand>
</feature>
<dbReference type="STRING" id="1381081.BIY22_15760"/>
<feature type="domain" description="Thiamine phosphate synthase/TenI" evidence="12">
    <location>
        <begin position="206"/>
        <end position="386"/>
    </location>
</feature>
<feature type="binding site" evidence="9">
    <location>
        <position position="255"/>
    </location>
    <ligand>
        <name>4-amino-2-methyl-5-(diphosphooxymethyl)pyrimidine</name>
        <dbReference type="ChEBI" id="CHEBI:57841"/>
    </ligand>
</feature>
<organism evidence="13 14">
    <name type="scientific">Vibrio panuliri</name>
    <dbReference type="NCBI Taxonomy" id="1381081"/>
    <lineage>
        <taxon>Bacteria</taxon>
        <taxon>Pseudomonadati</taxon>
        <taxon>Pseudomonadota</taxon>
        <taxon>Gammaproteobacteria</taxon>
        <taxon>Vibrionales</taxon>
        <taxon>Vibrionaceae</taxon>
        <taxon>Vibrio</taxon>
    </lineage>
</organism>
<keyword evidence="5 9" id="KW-0784">Thiamine biosynthesis</keyword>
<feature type="binding site" evidence="9">
    <location>
        <position position="256"/>
    </location>
    <ligand>
        <name>Mg(2+)</name>
        <dbReference type="ChEBI" id="CHEBI:18420"/>
    </ligand>
</feature>
<evidence type="ECO:0000256" key="8">
    <source>
        <dbReference type="ARBA" id="ARBA00047883"/>
    </source>
</evidence>
<evidence type="ECO:0000256" key="4">
    <source>
        <dbReference type="ARBA" id="ARBA00022842"/>
    </source>
</evidence>
<comment type="catalytic activity">
    <reaction evidence="7 9 10">
        <text>2-(2-carboxy-4-methylthiazol-5-yl)ethyl phosphate + 4-amino-2-methyl-5-(diphosphooxymethyl)pyrimidine + 2 H(+) = thiamine phosphate + CO2 + diphosphate</text>
        <dbReference type="Rhea" id="RHEA:47848"/>
        <dbReference type="ChEBI" id="CHEBI:15378"/>
        <dbReference type="ChEBI" id="CHEBI:16526"/>
        <dbReference type="ChEBI" id="CHEBI:33019"/>
        <dbReference type="ChEBI" id="CHEBI:37575"/>
        <dbReference type="ChEBI" id="CHEBI:57841"/>
        <dbReference type="ChEBI" id="CHEBI:62890"/>
        <dbReference type="EC" id="2.5.1.3"/>
    </reaction>
</comment>
<dbReference type="SUPFAM" id="SSF51391">
    <property type="entry name" value="Thiamin phosphate synthase"/>
    <property type="match status" value="1"/>
</dbReference>
<dbReference type="AlphaFoldDB" id="A0A1Q9HNU7"/>
<evidence type="ECO:0000256" key="5">
    <source>
        <dbReference type="ARBA" id="ARBA00022977"/>
    </source>
</evidence>
<keyword evidence="4 9" id="KW-0460">Magnesium</keyword>
<evidence type="ECO:0000256" key="1">
    <source>
        <dbReference type="ARBA" id="ARBA00005165"/>
    </source>
</evidence>
<dbReference type="PANTHER" id="PTHR20857">
    <property type="entry name" value="THIAMINE-PHOSPHATE PYROPHOSPHORYLASE"/>
    <property type="match status" value="1"/>
</dbReference>
<comment type="function">
    <text evidence="9">Condenses 4-methyl-5-(beta-hydroxyethyl)thiazole monophosphate (THZ-P) and 2-methyl-4-amino-5-hydroxymethyl pyrimidine pyrophosphate (HMP-PP) to form thiamine monophosphate (TMP).</text>
</comment>
<dbReference type="Gene3D" id="3.20.20.70">
    <property type="entry name" value="Aldolase class I"/>
    <property type="match status" value="1"/>
</dbReference>
<evidence type="ECO:0000256" key="3">
    <source>
        <dbReference type="ARBA" id="ARBA00022723"/>
    </source>
</evidence>
<feature type="binding site" evidence="9">
    <location>
        <position position="323"/>
    </location>
    <ligand>
        <name>4-amino-2-methyl-5-(diphosphooxymethyl)pyrimidine</name>
        <dbReference type="ChEBI" id="CHEBI:57841"/>
    </ligand>
</feature>
<keyword evidence="2 9" id="KW-0808">Transferase</keyword>
<protein>
    <recommendedName>
        <fullName evidence="9">Thiamine-phosphate synthase</fullName>
        <shortName evidence="9">TP synthase</shortName>
        <shortName evidence="9">TPS</shortName>
        <ecNumber evidence="9">2.5.1.3</ecNumber>
    </recommendedName>
    <alternativeName>
        <fullName evidence="9">Thiamine-phosphate pyrophosphorylase</fullName>
        <shortName evidence="9">TMP pyrophosphorylase</shortName>
        <shortName evidence="9">TMP-PPase</shortName>
    </alternativeName>
</protein>
<dbReference type="UniPathway" id="UPA00060">
    <property type="reaction ID" value="UER00141"/>
</dbReference>
<dbReference type="Pfam" id="PF02581">
    <property type="entry name" value="TMP-TENI"/>
    <property type="match status" value="1"/>
</dbReference>
<evidence type="ECO:0000256" key="2">
    <source>
        <dbReference type="ARBA" id="ARBA00022679"/>
    </source>
</evidence>
<dbReference type="OrthoDB" id="9810880at2"/>
<dbReference type="GO" id="GO:0004789">
    <property type="term" value="F:thiamine-phosphate diphosphorylase activity"/>
    <property type="evidence" value="ECO:0007669"/>
    <property type="project" value="UniProtKB-UniRule"/>
</dbReference>
<feature type="binding site" evidence="9">
    <location>
        <begin position="223"/>
        <end position="227"/>
    </location>
    <ligand>
        <name>4-amino-2-methyl-5-(diphosphooxymethyl)pyrimidine</name>
        <dbReference type="ChEBI" id="CHEBI:57841"/>
    </ligand>
</feature>
<evidence type="ECO:0000256" key="10">
    <source>
        <dbReference type="RuleBase" id="RU003826"/>
    </source>
</evidence>
<evidence type="ECO:0000256" key="6">
    <source>
        <dbReference type="ARBA" id="ARBA00047334"/>
    </source>
</evidence>
<comment type="pathway">
    <text evidence="1 9 11">Cofactor biosynthesis; thiamine diphosphate biosynthesis; thiamine phosphate from 4-amino-2-methyl-5-diphosphomethylpyrimidine and 4-methyl-5-(2-phosphoethyl)-thiazole: step 1/1.</text>
</comment>
<comment type="caution">
    <text evidence="13">The sequence shown here is derived from an EMBL/GenBank/DDBJ whole genome shotgun (WGS) entry which is preliminary data.</text>
</comment>
<keyword evidence="3 9" id="KW-0479">Metal-binding</keyword>
<gene>
    <name evidence="9" type="primary">thiE</name>
    <name evidence="13" type="ORF">BIY22_15760</name>
</gene>
<proteinExistence type="inferred from homology"/>
<dbReference type="EMBL" id="MJMJ01000003">
    <property type="protein sequence ID" value="OLQ92499.1"/>
    <property type="molecule type" value="Genomic_DNA"/>
</dbReference>